<dbReference type="Proteomes" id="UP000076798">
    <property type="component" value="Unassembled WGS sequence"/>
</dbReference>
<dbReference type="PANTHER" id="PTHR13180">
    <property type="entry name" value="SMALL MEMBRANE PROTEIN-RELATED"/>
    <property type="match status" value="1"/>
</dbReference>
<name>A0A166FIJ2_9AGAM</name>
<dbReference type="InterPro" id="IPR007919">
    <property type="entry name" value="UPF0220"/>
</dbReference>
<comment type="similarity">
    <text evidence="2">Belongs to the UPF0220 family.</text>
</comment>
<comment type="subcellular location">
    <subcellularLocation>
        <location evidence="1">Membrane</location>
        <topology evidence="1">Multi-pass membrane protein</topology>
    </subcellularLocation>
</comment>
<gene>
    <name evidence="7" type="ORF">SISSUDRAFT_982989</name>
</gene>
<evidence type="ECO:0000256" key="1">
    <source>
        <dbReference type="ARBA" id="ARBA00004141"/>
    </source>
</evidence>
<reference evidence="7 8" key="1">
    <citation type="journal article" date="2016" name="Mol. Biol. Evol.">
        <title>Comparative Genomics of Early-Diverging Mushroom-Forming Fungi Provides Insights into the Origins of Lignocellulose Decay Capabilities.</title>
        <authorList>
            <person name="Nagy L.G."/>
            <person name="Riley R."/>
            <person name="Tritt A."/>
            <person name="Adam C."/>
            <person name="Daum C."/>
            <person name="Floudas D."/>
            <person name="Sun H."/>
            <person name="Yadav J.S."/>
            <person name="Pangilinan J."/>
            <person name="Larsson K.H."/>
            <person name="Matsuura K."/>
            <person name="Barry K."/>
            <person name="Labutti K."/>
            <person name="Kuo R."/>
            <person name="Ohm R.A."/>
            <person name="Bhattacharya S.S."/>
            <person name="Shirouzu T."/>
            <person name="Yoshinaga Y."/>
            <person name="Martin F.M."/>
            <person name="Grigoriev I.V."/>
            <person name="Hibbett D.S."/>
        </authorList>
    </citation>
    <scope>NUCLEOTIDE SEQUENCE [LARGE SCALE GENOMIC DNA]</scope>
    <source>
        <strain evidence="7 8">HHB10207 ss-3</strain>
    </source>
</reference>
<keyword evidence="4 6" id="KW-1133">Transmembrane helix</keyword>
<feature type="transmembrane region" description="Helical" evidence="6">
    <location>
        <begin position="30"/>
        <end position="53"/>
    </location>
</feature>
<feature type="transmembrane region" description="Helical" evidence="6">
    <location>
        <begin position="155"/>
        <end position="174"/>
    </location>
</feature>
<organism evidence="7 8">
    <name type="scientific">Sistotremastrum suecicum HHB10207 ss-3</name>
    <dbReference type="NCBI Taxonomy" id="1314776"/>
    <lineage>
        <taxon>Eukaryota</taxon>
        <taxon>Fungi</taxon>
        <taxon>Dikarya</taxon>
        <taxon>Basidiomycota</taxon>
        <taxon>Agaricomycotina</taxon>
        <taxon>Agaricomycetes</taxon>
        <taxon>Sistotremastrales</taxon>
        <taxon>Sistotremastraceae</taxon>
        <taxon>Sistotremastrum</taxon>
    </lineage>
</organism>
<evidence type="ECO:0000256" key="4">
    <source>
        <dbReference type="ARBA" id="ARBA00022989"/>
    </source>
</evidence>
<evidence type="ECO:0000256" key="3">
    <source>
        <dbReference type="ARBA" id="ARBA00022692"/>
    </source>
</evidence>
<evidence type="ECO:0000256" key="2">
    <source>
        <dbReference type="ARBA" id="ARBA00005335"/>
    </source>
</evidence>
<sequence>MSLPRASYDPRRVFLISCPSIPFYRHRRTIGVYLSGALFAIANWVFLDAAIYSAHARPPPDAPYDTVPVHVTFLDWLPGIISMIGLLVVNLIDKDRLTGEGAFGGSGDSRAVWRARVILFLGFAMMAGGLAGSVCVLVLKYIIQEYPEQYNFYGIAAVVQNVSLMLSAVVLWLAQNASEDDEYNYQLTI</sequence>
<keyword evidence="3 6" id="KW-0812">Transmembrane</keyword>
<dbReference type="AlphaFoldDB" id="A0A166FIJ2"/>
<keyword evidence="5 6" id="KW-0472">Membrane</keyword>
<dbReference type="STRING" id="1314776.A0A166FIJ2"/>
<evidence type="ECO:0000256" key="5">
    <source>
        <dbReference type="ARBA" id="ARBA00023136"/>
    </source>
</evidence>
<dbReference type="EMBL" id="KV428029">
    <property type="protein sequence ID" value="KZT40678.1"/>
    <property type="molecule type" value="Genomic_DNA"/>
</dbReference>
<dbReference type="OrthoDB" id="268928at2759"/>
<dbReference type="GO" id="GO:0016020">
    <property type="term" value="C:membrane"/>
    <property type="evidence" value="ECO:0007669"/>
    <property type="project" value="UniProtKB-SubCell"/>
</dbReference>
<protein>
    <submittedName>
        <fullName evidence="7">UPF0220-domain-containing protein</fullName>
    </submittedName>
</protein>
<keyword evidence="8" id="KW-1185">Reference proteome</keyword>
<evidence type="ECO:0000313" key="8">
    <source>
        <dbReference type="Proteomes" id="UP000076798"/>
    </source>
</evidence>
<evidence type="ECO:0000313" key="7">
    <source>
        <dbReference type="EMBL" id="KZT40678.1"/>
    </source>
</evidence>
<feature type="transmembrane region" description="Helical" evidence="6">
    <location>
        <begin position="117"/>
        <end position="143"/>
    </location>
</feature>
<proteinExistence type="inferred from homology"/>
<evidence type="ECO:0000256" key="6">
    <source>
        <dbReference type="SAM" id="Phobius"/>
    </source>
</evidence>
<dbReference type="Pfam" id="PF05255">
    <property type="entry name" value="UPF0220"/>
    <property type="match status" value="1"/>
</dbReference>
<accession>A0A166FIJ2</accession>
<feature type="transmembrane region" description="Helical" evidence="6">
    <location>
        <begin position="73"/>
        <end position="92"/>
    </location>
</feature>